<evidence type="ECO:0000313" key="3">
    <source>
        <dbReference type="EMBL" id="SEK23242.1"/>
    </source>
</evidence>
<name>A0A1H7FFN9_STIAU</name>
<reference evidence="4" key="1">
    <citation type="submission" date="2016-10" db="EMBL/GenBank/DDBJ databases">
        <authorList>
            <person name="Varghese N."/>
            <person name="Submissions S."/>
        </authorList>
    </citation>
    <scope>NUCLEOTIDE SEQUENCE [LARGE SCALE GENOMIC DNA]</scope>
    <source>
        <strain evidence="4">DSM 17044</strain>
    </source>
</reference>
<evidence type="ECO:0000259" key="2">
    <source>
        <dbReference type="SMART" id="SM00769"/>
    </source>
</evidence>
<feature type="domain" description="Water stress and hypersensitive response" evidence="2">
    <location>
        <begin position="160"/>
        <end position="278"/>
    </location>
</feature>
<keyword evidence="4" id="KW-1185">Reference proteome</keyword>
<gene>
    <name evidence="3" type="ORF">SAMN05444354_10149</name>
</gene>
<dbReference type="PROSITE" id="PS51257">
    <property type="entry name" value="PROKAR_LIPOPROTEIN"/>
    <property type="match status" value="1"/>
</dbReference>
<dbReference type="SUPFAM" id="SSF117070">
    <property type="entry name" value="LEA14-like"/>
    <property type="match status" value="1"/>
</dbReference>
<dbReference type="SMART" id="SM00769">
    <property type="entry name" value="WHy"/>
    <property type="match status" value="1"/>
</dbReference>
<dbReference type="Gene3D" id="2.60.40.1820">
    <property type="match status" value="1"/>
</dbReference>
<dbReference type="GO" id="GO:0009269">
    <property type="term" value="P:response to desiccation"/>
    <property type="evidence" value="ECO:0007669"/>
    <property type="project" value="InterPro"/>
</dbReference>
<organism evidence="3 4">
    <name type="scientific">Stigmatella aurantiaca</name>
    <dbReference type="NCBI Taxonomy" id="41"/>
    <lineage>
        <taxon>Bacteria</taxon>
        <taxon>Pseudomonadati</taxon>
        <taxon>Myxococcota</taxon>
        <taxon>Myxococcia</taxon>
        <taxon>Myxococcales</taxon>
        <taxon>Cystobacterineae</taxon>
        <taxon>Archangiaceae</taxon>
        <taxon>Stigmatella</taxon>
    </lineage>
</organism>
<evidence type="ECO:0000313" key="4">
    <source>
        <dbReference type="Proteomes" id="UP000182719"/>
    </source>
</evidence>
<feature type="signal peptide" evidence="1">
    <location>
        <begin position="1"/>
        <end position="26"/>
    </location>
</feature>
<accession>A0A1H7FFN9</accession>
<dbReference type="InterPro" id="IPR004864">
    <property type="entry name" value="LEA_2"/>
</dbReference>
<dbReference type="AlphaFoldDB" id="A0A1H7FFN9"/>
<dbReference type="Pfam" id="PF03168">
    <property type="entry name" value="LEA_2"/>
    <property type="match status" value="1"/>
</dbReference>
<proteinExistence type="predicted"/>
<feature type="chain" id="PRO_5010285648" evidence="1">
    <location>
        <begin position="27"/>
        <end position="279"/>
    </location>
</feature>
<dbReference type="EMBL" id="FOAP01000001">
    <property type="protein sequence ID" value="SEK23242.1"/>
    <property type="molecule type" value="Genomic_DNA"/>
</dbReference>
<protein>
    <submittedName>
        <fullName evidence="3">Late embryogenesis abundant protein</fullName>
    </submittedName>
</protein>
<evidence type="ECO:0000256" key="1">
    <source>
        <dbReference type="SAM" id="SignalP"/>
    </source>
</evidence>
<dbReference type="InterPro" id="IPR013990">
    <property type="entry name" value="WHy-dom"/>
</dbReference>
<sequence length="279" mass="29299">MKPSSCLPVPRAPLLLACLWLGCASAPPRPAGPAALAAQETTVPAQTLTDATVQYAGQLTTPGEAVLEKADYELVSDGVVVKKGSAALNARLVPGQPTAFSFREQASYVKGPEDLRALSERGGTLLLALRGTLTVRSGEAVETVPFAASRAVRVPRLPTLVIESLDGARYSDEEVNLIVRVGVKNPNPFPLRVDALTYSLQVAGKSLGEGTLAKGDTVDPSATGVYPVEASVTKESFGPEVKKLLATGTLPYRMQGELKGPHLQVPYALEGSVKINTSR</sequence>
<dbReference type="Proteomes" id="UP000182719">
    <property type="component" value="Unassembled WGS sequence"/>
</dbReference>
<keyword evidence="1" id="KW-0732">Signal</keyword>